<dbReference type="GO" id="GO:0006879">
    <property type="term" value="P:intracellular iron ion homeostasis"/>
    <property type="evidence" value="ECO:0007669"/>
    <property type="project" value="UniProtKB-ARBA"/>
</dbReference>
<protein>
    <submittedName>
        <fullName evidence="9">Uncharacterized protein</fullName>
    </submittedName>
</protein>
<dbReference type="InterPro" id="IPR037275">
    <property type="entry name" value="Znf_CTCHY_sf"/>
</dbReference>
<dbReference type="GO" id="GO:0016874">
    <property type="term" value="F:ligase activity"/>
    <property type="evidence" value="ECO:0007669"/>
    <property type="project" value="UniProtKB-KW"/>
</dbReference>
<proteinExistence type="predicted"/>
<evidence type="ECO:0000256" key="2">
    <source>
        <dbReference type="ARBA" id="ARBA00022723"/>
    </source>
</evidence>
<dbReference type="CDD" id="cd16464">
    <property type="entry name" value="RING-H2_Pirh2-like"/>
    <property type="match status" value="1"/>
</dbReference>
<dbReference type="GO" id="GO:0006511">
    <property type="term" value="P:ubiquitin-dependent protein catabolic process"/>
    <property type="evidence" value="ECO:0007669"/>
    <property type="project" value="TreeGrafter"/>
</dbReference>
<accession>A0AA88QGB6</accession>
<evidence type="ECO:0000256" key="1">
    <source>
        <dbReference type="ARBA" id="ARBA00022598"/>
    </source>
</evidence>
<evidence type="ECO:0000256" key="5">
    <source>
        <dbReference type="PROSITE-ProRule" id="PRU00601"/>
    </source>
</evidence>
<evidence type="ECO:0000259" key="8">
    <source>
        <dbReference type="PROSITE" id="PS51270"/>
    </source>
</evidence>
<dbReference type="GO" id="GO:0008270">
    <property type="term" value="F:zinc ion binding"/>
    <property type="evidence" value="ECO:0007669"/>
    <property type="project" value="UniProtKB-KW"/>
</dbReference>
<keyword evidence="10" id="KW-1185">Reference proteome</keyword>
<dbReference type="InterPro" id="IPR017921">
    <property type="entry name" value="Znf_CTCHY"/>
</dbReference>
<keyword evidence="1" id="KW-0436">Ligase</keyword>
<evidence type="ECO:0000313" key="10">
    <source>
        <dbReference type="Proteomes" id="UP001187471"/>
    </source>
</evidence>
<dbReference type="SUPFAM" id="SSF161245">
    <property type="entry name" value="Zinc hairpin stack"/>
    <property type="match status" value="1"/>
</dbReference>
<feature type="domain" description="CTCHY-type" evidence="8">
    <location>
        <begin position="672"/>
        <end position="723"/>
    </location>
</feature>
<dbReference type="PROSITE" id="PS51270">
    <property type="entry name" value="ZF_CTCHY"/>
    <property type="match status" value="1"/>
</dbReference>
<dbReference type="EMBL" id="JAVXUO010003172">
    <property type="protein sequence ID" value="KAK2965933.1"/>
    <property type="molecule type" value="Genomic_DNA"/>
</dbReference>
<dbReference type="InterPro" id="IPR037274">
    <property type="entry name" value="Znf_CHY_sf"/>
</dbReference>
<comment type="caution">
    <text evidence="9">The sequence shown here is derived from an EMBL/GenBank/DDBJ whole genome shotgun (WGS) entry which is preliminary data.</text>
</comment>
<dbReference type="Pfam" id="PF13639">
    <property type="entry name" value="zf-RING_2"/>
    <property type="match status" value="1"/>
</dbReference>
<dbReference type="Gene3D" id="1.20.120.520">
    <property type="entry name" value="nmb1532 protein domain like"/>
    <property type="match status" value="1"/>
</dbReference>
<dbReference type="InterPro" id="IPR001841">
    <property type="entry name" value="Znf_RING"/>
</dbReference>
<dbReference type="InterPro" id="IPR013083">
    <property type="entry name" value="Znf_RING/FYVE/PHD"/>
</dbReference>
<gene>
    <name evidence="9" type="ORF">RJ640_005349</name>
</gene>
<dbReference type="PANTHER" id="PTHR21319:SF39">
    <property type="entry name" value="ZINC FINGER PROTEIN"/>
    <property type="match status" value="1"/>
</dbReference>
<dbReference type="InterPro" id="IPR008913">
    <property type="entry name" value="Znf_CHY"/>
</dbReference>
<dbReference type="GO" id="GO:0016567">
    <property type="term" value="P:protein ubiquitination"/>
    <property type="evidence" value="ECO:0007669"/>
    <property type="project" value="TreeGrafter"/>
</dbReference>
<dbReference type="Proteomes" id="UP001187471">
    <property type="component" value="Unassembled WGS sequence"/>
</dbReference>
<dbReference type="GO" id="GO:0005634">
    <property type="term" value="C:nucleus"/>
    <property type="evidence" value="ECO:0007669"/>
    <property type="project" value="TreeGrafter"/>
</dbReference>
<dbReference type="Gene3D" id="3.30.40.10">
    <property type="entry name" value="Zinc/RING finger domain, C3HC4 (zinc finger)"/>
    <property type="match status" value="1"/>
</dbReference>
<dbReference type="GO" id="GO:0061630">
    <property type="term" value="F:ubiquitin protein ligase activity"/>
    <property type="evidence" value="ECO:0007669"/>
    <property type="project" value="TreeGrafter"/>
</dbReference>
<dbReference type="AlphaFoldDB" id="A0AA88QGB6"/>
<evidence type="ECO:0000259" key="6">
    <source>
        <dbReference type="PROSITE" id="PS50089"/>
    </source>
</evidence>
<reference evidence="9" key="1">
    <citation type="submission" date="2022-12" db="EMBL/GenBank/DDBJ databases">
        <title>Draft genome assemblies for two species of Escallonia (Escalloniales).</title>
        <authorList>
            <person name="Chanderbali A."/>
            <person name="Dervinis C."/>
            <person name="Anghel I."/>
            <person name="Soltis D."/>
            <person name="Soltis P."/>
            <person name="Zapata F."/>
        </authorList>
    </citation>
    <scope>NUCLEOTIDE SEQUENCE</scope>
    <source>
        <strain evidence="9">UCBG92.1500</strain>
        <tissue evidence="9">Leaf</tissue>
    </source>
</reference>
<dbReference type="FunFam" id="3.30.40.10:FF:000208">
    <property type="entry name" value="Zinc finger protein-related isoform 1"/>
    <property type="match status" value="1"/>
</dbReference>
<dbReference type="Pfam" id="PF05495">
    <property type="entry name" value="zf-CHY"/>
    <property type="match status" value="1"/>
</dbReference>
<dbReference type="SUPFAM" id="SSF57850">
    <property type="entry name" value="RING/U-box"/>
    <property type="match status" value="1"/>
</dbReference>
<sequence>MSCSDEMQQWLLYKCLQMMPLGLLKCTVTWFSAHLSEDESKSILQNIKEGGPLVDKSLASLLCEWVRIGYLGKTSTETFIKELGEMFNSRRCFLSENVLEYYGDSYLHSNMQPGNIMNYRLLETNSSNKAPSDVHSCSSSGSKSSIKYTSRINFYVSPQTWKMSSPQPRFHTQDCSVSSLSNLESRPMDHIFFFHKALKEELEYLVYASRILDDNVGSVMDFHRRFNLVRFMYQMHSDTEDEIAFPALEAKGKFRNISHSYTIDHKLEFDHFNKVSLILDEISELHVSVSGGHVDMQGEKMLKYRQLCLKLHAMCISMQKLLCDHVEHEEIELWPLFEENFSIAEQEKIIGCMLGRIRAEVLQEMIPWLMTSLTLEEQNAIMSLWRKATKNTMFDEWLGEWWEGMKKYNIPQAKEETYIPPSWTVDPLEVVSTYLLKEGFNGQGENLNSKGARFSEDGFHDDKSKQSGILDGDKKEAIVNEEQKNHQFSEFTEISSDIDKKSCTGIAEDSYQADNSGKLVQVSQKIGQNEQLLTLSPQDLEAAIRRVSRDSALDPQKKAYLIQNLLMSRWMVTQKDSRLKVTASSNKEEFSGLSPSYQDTLNLTYGCKHYKRNCKLIAACCNELYTCRLCHDDVVYHKMDRKDTTKMMCMNCLKIQPIGPTCSTASCNNLSMARYYCRICKFFDDERVGKGLGIDYFHCMICNACMSRSLTVHICREKCFEDNCPICHEYIFTSNSPVKALPCGHLMHSECFQDYTCIHYTCPICSKSLGDMQVYFEMLDAFLAEEKIPEEYSGKTQLMHRKFWQLLARIFRSYCAMIVKREEVLLSIGSITSVLIVVPTIRGSYDWNPLCPTPTPNVDKEDENYMA</sequence>
<organism evidence="9 10">
    <name type="scientific">Escallonia rubra</name>
    <dbReference type="NCBI Taxonomy" id="112253"/>
    <lineage>
        <taxon>Eukaryota</taxon>
        <taxon>Viridiplantae</taxon>
        <taxon>Streptophyta</taxon>
        <taxon>Embryophyta</taxon>
        <taxon>Tracheophyta</taxon>
        <taxon>Spermatophyta</taxon>
        <taxon>Magnoliopsida</taxon>
        <taxon>eudicotyledons</taxon>
        <taxon>Gunneridae</taxon>
        <taxon>Pentapetalae</taxon>
        <taxon>asterids</taxon>
        <taxon>campanulids</taxon>
        <taxon>Escalloniales</taxon>
        <taxon>Escalloniaceae</taxon>
        <taxon>Escallonia</taxon>
    </lineage>
</organism>
<dbReference type="SMART" id="SM00184">
    <property type="entry name" value="RING"/>
    <property type="match status" value="1"/>
</dbReference>
<evidence type="ECO:0000256" key="4">
    <source>
        <dbReference type="ARBA" id="ARBA00022833"/>
    </source>
</evidence>
<dbReference type="PROSITE" id="PS50089">
    <property type="entry name" value="ZF_RING_2"/>
    <property type="match status" value="1"/>
</dbReference>
<dbReference type="CDD" id="cd12108">
    <property type="entry name" value="Hr-like"/>
    <property type="match status" value="1"/>
</dbReference>
<evidence type="ECO:0000256" key="3">
    <source>
        <dbReference type="ARBA" id="ARBA00022771"/>
    </source>
</evidence>
<evidence type="ECO:0000313" key="9">
    <source>
        <dbReference type="EMBL" id="KAK2965933.1"/>
    </source>
</evidence>
<dbReference type="PANTHER" id="PTHR21319">
    <property type="entry name" value="RING FINGER AND CHY ZINC FINGER DOMAIN-CONTAINING PROTEIN 1"/>
    <property type="match status" value="1"/>
</dbReference>
<keyword evidence="2" id="KW-0479">Metal-binding</keyword>
<dbReference type="SUPFAM" id="SSF161219">
    <property type="entry name" value="CHY zinc finger-like"/>
    <property type="match status" value="1"/>
</dbReference>
<keyword evidence="3 5" id="KW-0863">Zinc-finger</keyword>
<feature type="domain" description="CHY-type" evidence="7">
    <location>
        <begin position="600"/>
        <end position="669"/>
    </location>
</feature>
<feature type="domain" description="RING-type" evidence="6">
    <location>
        <begin position="724"/>
        <end position="766"/>
    </location>
</feature>
<name>A0AA88QGB6_9ASTE</name>
<evidence type="ECO:0000259" key="7">
    <source>
        <dbReference type="PROSITE" id="PS51266"/>
    </source>
</evidence>
<dbReference type="PROSITE" id="PS51266">
    <property type="entry name" value="ZF_CHY"/>
    <property type="match status" value="1"/>
</dbReference>
<keyword evidence="4" id="KW-0862">Zinc</keyword>